<name>A0A285CHT3_9BACI</name>
<dbReference type="GO" id="GO:0004622">
    <property type="term" value="F:phosphatidylcholine lysophospholipase activity"/>
    <property type="evidence" value="ECO:0007669"/>
    <property type="project" value="TreeGrafter"/>
</dbReference>
<dbReference type="Pfam" id="PF13472">
    <property type="entry name" value="Lipase_GDSL_2"/>
    <property type="match status" value="1"/>
</dbReference>
<gene>
    <name evidence="2" type="ORF">SAMN05877753_101384</name>
</gene>
<dbReference type="PANTHER" id="PTHR30383:SF5">
    <property type="entry name" value="SGNH HYDROLASE-TYPE ESTERASE DOMAIN-CONTAINING PROTEIN"/>
    <property type="match status" value="1"/>
</dbReference>
<dbReference type="PANTHER" id="PTHR30383">
    <property type="entry name" value="THIOESTERASE 1/PROTEASE 1/LYSOPHOSPHOLIPASE L1"/>
    <property type="match status" value="1"/>
</dbReference>
<dbReference type="Gene3D" id="3.40.50.1110">
    <property type="entry name" value="SGNH hydrolase"/>
    <property type="match status" value="1"/>
</dbReference>
<feature type="domain" description="SGNH hydrolase-type esterase" evidence="1">
    <location>
        <begin position="275"/>
        <end position="416"/>
    </location>
</feature>
<dbReference type="CDD" id="cd00229">
    <property type="entry name" value="SGNH_hydrolase"/>
    <property type="match status" value="1"/>
</dbReference>
<protein>
    <submittedName>
        <fullName evidence="2">Lysophospholipase L1-like esterase</fullName>
    </submittedName>
</protein>
<sequence length="429" mass="48172">MNKKVLFLCILLSILVLSSIMIVGESKRNTIRPTKAESHLEKIDPNLSQLEKLNIALSSPFEQYMSIEFIGDSITWGLTATGNPEDYASGRDGTLSDRRDHFDSQSFVNKFKRYIGSQYMDDATPLFSNWDASPSGESVVEYQQEMIIFPDRENFEVGTDGDALQEVKRSEESVSGKQLIFDVSDGNGLIRFRYTGKEFTLSFDSTENSLDYELFIDGVSEGVFSTSVDGYDNRRTHSFDYVKDALIEIKTVKNDTDGKQTLKIGGFIVNKTIKISNQGIIGATTRSYVANNLDGNTMGDGIAISDEDQYVFIQLGTNDRIIAEEVEKGSGEFKKNLEILVDQVNSNRNIILMCPNPAANNDPYVYSFDTKEVCNVITQVAQENDIDLIDNYSIFEGMETSKYLADGLHPNDYGHKMMYENIIESLEKD</sequence>
<dbReference type="EMBL" id="OAOP01000001">
    <property type="protein sequence ID" value="SNX67070.1"/>
    <property type="molecule type" value="Genomic_DNA"/>
</dbReference>
<evidence type="ECO:0000259" key="1">
    <source>
        <dbReference type="Pfam" id="PF13472"/>
    </source>
</evidence>
<evidence type="ECO:0000313" key="3">
    <source>
        <dbReference type="Proteomes" id="UP000219546"/>
    </source>
</evidence>
<accession>A0A285CHT3</accession>
<dbReference type="InterPro" id="IPR051532">
    <property type="entry name" value="Ester_Hydrolysis_Enzymes"/>
</dbReference>
<evidence type="ECO:0000313" key="2">
    <source>
        <dbReference type="EMBL" id="SNX67070.1"/>
    </source>
</evidence>
<dbReference type="InterPro" id="IPR036514">
    <property type="entry name" value="SGNH_hydro_sf"/>
</dbReference>
<proteinExistence type="predicted"/>
<organism evidence="2 3">
    <name type="scientific">Bacillus oleivorans</name>
    <dbReference type="NCBI Taxonomy" id="1448271"/>
    <lineage>
        <taxon>Bacteria</taxon>
        <taxon>Bacillati</taxon>
        <taxon>Bacillota</taxon>
        <taxon>Bacilli</taxon>
        <taxon>Bacillales</taxon>
        <taxon>Bacillaceae</taxon>
        <taxon>Bacillus</taxon>
    </lineage>
</organism>
<dbReference type="InterPro" id="IPR013830">
    <property type="entry name" value="SGNH_hydro"/>
</dbReference>
<keyword evidence="3" id="KW-1185">Reference proteome</keyword>
<dbReference type="SUPFAM" id="SSF52266">
    <property type="entry name" value="SGNH hydrolase"/>
    <property type="match status" value="1"/>
</dbReference>
<dbReference type="AlphaFoldDB" id="A0A285CHT3"/>
<reference evidence="2 3" key="1">
    <citation type="submission" date="2017-08" db="EMBL/GenBank/DDBJ databases">
        <authorList>
            <person name="de Groot N.N."/>
        </authorList>
    </citation>
    <scope>NUCLEOTIDE SEQUENCE [LARGE SCALE GENOMIC DNA]</scope>
    <source>
        <strain evidence="2 3">JC228</strain>
    </source>
</reference>
<dbReference type="Proteomes" id="UP000219546">
    <property type="component" value="Unassembled WGS sequence"/>
</dbReference>